<dbReference type="AlphaFoldDB" id="A0AAX1EI20"/>
<dbReference type="RefSeq" id="WP_135060853.1">
    <property type="nucleotide sequence ID" value="NZ_CP038254.1"/>
</dbReference>
<organism evidence="1 2">
    <name type="scientific">Legionella israelensis</name>
    <dbReference type="NCBI Taxonomy" id="454"/>
    <lineage>
        <taxon>Bacteria</taxon>
        <taxon>Pseudomonadati</taxon>
        <taxon>Pseudomonadota</taxon>
        <taxon>Gammaproteobacteria</taxon>
        <taxon>Legionellales</taxon>
        <taxon>Legionellaceae</taxon>
        <taxon>Legionella</taxon>
    </lineage>
</organism>
<dbReference type="InterPro" id="IPR036693">
    <property type="entry name" value="TF_LuxR_autoind-bd_dom_sf"/>
</dbReference>
<evidence type="ECO:0000313" key="1">
    <source>
        <dbReference type="EMBL" id="QBR84667.1"/>
    </source>
</evidence>
<name>A0AAX1EI20_9GAMM</name>
<proteinExistence type="predicted"/>
<dbReference type="SUPFAM" id="SSF75516">
    <property type="entry name" value="Pheromone-binding domain of LuxR-like quorum-sensing transcription factors"/>
    <property type="match status" value="1"/>
</dbReference>
<keyword evidence="1" id="KW-0966">Cell projection</keyword>
<dbReference type="EMBL" id="CP038254">
    <property type="protein sequence ID" value="QBR84667.1"/>
    <property type="molecule type" value="Genomic_DNA"/>
</dbReference>
<evidence type="ECO:0000313" key="2">
    <source>
        <dbReference type="Proteomes" id="UP000295517"/>
    </source>
</evidence>
<dbReference type="Proteomes" id="UP000295517">
    <property type="component" value="Chromosome"/>
</dbReference>
<reference evidence="1 2" key="1">
    <citation type="submission" date="2019-03" db="EMBL/GenBank/DDBJ databases">
        <title>Diverse conjugative elements silence natural transformation in Legionella species.</title>
        <authorList>
            <person name="Durieux I."/>
            <person name="Ginevra C."/>
            <person name="Attaiech L."/>
            <person name="Picq K."/>
            <person name="Juan P.A."/>
            <person name="Jarraud S."/>
            <person name="Charpentier X."/>
        </authorList>
    </citation>
    <scope>NUCLEOTIDE SEQUENCE [LARGE SCALE GENOMIC DNA]</scope>
    <source>
        <strain evidence="1 2">HL-0427-4011</strain>
    </source>
</reference>
<keyword evidence="1" id="KW-0969">Cilium</keyword>
<sequence>MDVTAVQITLHPMAKELLFKHYVPIKRIFSDVLGQQETDYISIGLINASNQLIILSSNPGTEQNILEKHLWEFDHSYQPKFVYQDKPLSWSSIYDVNESKQLYKYKLTDLGLICGFSIPTDFDEYRAVFSFGFKYHEPNIIQMMEQTPNPFLAMGKYCLREILSTIPLPNTVTKIYQFKPKLELVINNEVKYENPAR</sequence>
<keyword evidence="1" id="KW-0282">Flagellum</keyword>
<gene>
    <name evidence="1" type="ORF">E3983_10010</name>
</gene>
<protein>
    <submittedName>
        <fullName evidence="1">Flagellar biosynthesis protein FlgJ</fullName>
    </submittedName>
</protein>
<accession>A0AAX1EI20</accession>